<dbReference type="Gene3D" id="3.30.420.10">
    <property type="entry name" value="Ribonuclease H-like superfamily/Ribonuclease H"/>
    <property type="match status" value="1"/>
</dbReference>
<dbReference type="Pfam" id="PF13333">
    <property type="entry name" value="rve_2"/>
    <property type="match status" value="1"/>
</dbReference>
<dbReference type="GO" id="GO:0004803">
    <property type="term" value="F:transposase activity"/>
    <property type="evidence" value="ECO:0007669"/>
    <property type="project" value="InterPro"/>
</dbReference>
<evidence type="ECO:0000259" key="2">
    <source>
        <dbReference type="PROSITE" id="PS50994"/>
    </source>
</evidence>
<dbReference type="PROSITE" id="PS50994">
    <property type="entry name" value="INTEGRASE"/>
    <property type="match status" value="1"/>
</dbReference>
<name>A0A7G6KFB6_SHIBO</name>
<gene>
    <name evidence="3" type="ORF">G5S56_24615</name>
</gene>
<dbReference type="InterPro" id="IPR001584">
    <property type="entry name" value="Integrase_cat-core"/>
</dbReference>
<geneLocation type="plasmid" evidence="3 4">
    <name>p600690_216</name>
</geneLocation>
<dbReference type="InterPro" id="IPR025948">
    <property type="entry name" value="HTH-like_dom"/>
</dbReference>
<dbReference type="Pfam" id="PF00665">
    <property type="entry name" value="rve"/>
    <property type="match status" value="1"/>
</dbReference>
<dbReference type="InterPro" id="IPR002514">
    <property type="entry name" value="Transposase_8"/>
</dbReference>
<sequence length="391" mass="45198">MSRKTQRYSKEFKAEAVRTVPENQLSISEGASRLSLPEGTLGQWVTAARKGLGTPGSRTVAELESEILQLRKALNEARLERDIFKKSNSVFCTGVAEKYALIEQWRQQFPIEAMCQVFGVSRSGYYNWVQHEPSDRKQSDERLKLEIKVAHIRTRETYGTRRLQTELAENGIIVGRDRLARLRKELRLRCKQKRKFRATTNPNHNLPVAPNLLNQTFAPTAPNQVWVADLTYVATQEGWLYLAGIKDVYTCEIVGYAMGERMTKELTGKALFMALRSQRPPAGLIHHSDRGSQYCAYDYRVIQEQFGLKTSMSRKGNCYDNAPMESFWGTLKNESLSHYRFNNRDEAISVIREYIEIFYNRQRRHSRLGNISPAAFREKYHQMAALKKNKW</sequence>
<dbReference type="Pfam" id="PF13276">
    <property type="entry name" value="HTH_21"/>
    <property type="match status" value="1"/>
</dbReference>
<protein>
    <submittedName>
        <fullName evidence="3">IS3 family transposase</fullName>
    </submittedName>
</protein>
<accession>A0A7G6KFB6</accession>
<dbReference type="Pfam" id="PF01527">
    <property type="entry name" value="HTH_Tnp_1"/>
    <property type="match status" value="1"/>
</dbReference>
<dbReference type="InterPro" id="IPR036388">
    <property type="entry name" value="WH-like_DNA-bd_sf"/>
</dbReference>
<dbReference type="InterPro" id="IPR012337">
    <property type="entry name" value="RNaseH-like_sf"/>
</dbReference>
<organism evidence="3 4">
    <name type="scientific">Shigella boydii</name>
    <dbReference type="NCBI Taxonomy" id="621"/>
    <lineage>
        <taxon>Bacteria</taxon>
        <taxon>Pseudomonadati</taxon>
        <taxon>Pseudomonadota</taxon>
        <taxon>Gammaproteobacteria</taxon>
        <taxon>Enterobacterales</taxon>
        <taxon>Enterobacteriaceae</taxon>
        <taxon>Shigella</taxon>
    </lineage>
</organism>
<dbReference type="AlphaFoldDB" id="A0A7G6KFB6"/>
<dbReference type="GO" id="GO:0006313">
    <property type="term" value="P:DNA transposition"/>
    <property type="evidence" value="ECO:0007669"/>
    <property type="project" value="InterPro"/>
</dbReference>
<proteinExistence type="inferred from homology"/>
<dbReference type="SUPFAM" id="SSF46689">
    <property type="entry name" value="Homeodomain-like"/>
    <property type="match status" value="1"/>
</dbReference>
<reference evidence="3 4" key="1">
    <citation type="submission" date="2020-08" db="EMBL/GenBank/DDBJ databases">
        <title>Complete genome sequencing of Shigella boydii.</title>
        <authorList>
            <person name="Hazen T.H."/>
            <person name="Michalski J.M."/>
            <person name="Rasko D.A."/>
        </authorList>
    </citation>
    <scope>NUCLEOTIDE SEQUENCE [LARGE SCALE GENOMIC DNA]</scope>
    <source>
        <strain evidence="3 4">600690</strain>
        <plasmid evidence="3 4">p600690_216</plasmid>
    </source>
</reference>
<dbReference type="InterPro" id="IPR009057">
    <property type="entry name" value="Homeodomain-like_sf"/>
</dbReference>
<dbReference type="InterPro" id="IPR036397">
    <property type="entry name" value="RNaseH_sf"/>
</dbReference>
<dbReference type="InterPro" id="IPR050900">
    <property type="entry name" value="Transposase_IS3/IS150/IS904"/>
</dbReference>
<dbReference type="GO" id="GO:0003677">
    <property type="term" value="F:DNA binding"/>
    <property type="evidence" value="ECO:0007669"/>
    <property type="project" value="InterPro"/>
</dbReference>
<dbReference type="PANTHER" id="PTHR46889:SF4">
    <property type="entry name" value="TRANSPOSASE INSO FOR INSERTION SEQUENCE ELEMENT IS911B-RELATED"/>
    <property type="match status" value="1"/>
</dbReference>
<dbReference type="Gene3D" id="1.10.10.10">
    <property type="entry name" value="Winged helix-like DNA-binding domain superfamily/Winged helix DNA-binding domain"/>
    <property type="match status" value="1"/>
</dbReference>
<dbReference type="SUPFAM" id="SSF53098">
    <property type="entry name" value="Ribonuclease H-like"/>
    <property type="match status" value="1"/>
</dbReference>
<dbReference type="Proteomes" id="UP000515238">
    <property type="component" value="Plasmid p600690_216"/>
</dbReference>
<evidence type="ECO:0000313" key="3">
    <source>
        <dbReference type="EMBL" id="QNC65909.1"/>
    </source>
</evidence>
<evidence type="ECO:0000256" key="1">
    <source>
        <dbReference type="ARBA" id="ARBA00009964"/>
    </source>
</evidence>
<comment type="similarity">
    <text evidence="1">Belongs to the transposase 8 family.</text>
</comment>
<dbReference type="InterPro" id="IPR048020">
    <property type="entry name" value="Transpos_IS3"/>
</dbReference>
<keyword evidence="3" id="KW-0614">Plasmid</keyword>
<dbReference type="GO" id="GO:0015074">
    <property type="term" value="P:DNA integration"/>
    <property type="evidence" value="ECO:0007669"/>
    <property type="project" value="InterPro"/>
</dbReference>
<evidence type="ECO:0000313" key="4">
    <source>
        <dbReference type="Proteomes" id="UP000515238"/>
    </source>
</evidence>
<dbReference type="EMBL" id="CP049279">
    <property type="protein sequence ID" value="QNC65909.1"/>
    <property type="molecule type" value="Genomic_DNA"/>
</dbReference>
<dbReference type="NCBIfam" id="NF033516">
    <property type="entry name" value="transpos_IS3"/>
    <property type="match status" value="1"/>
</dbReference>
<feature type="domain" description="Integrase catalytic" evidence="2">
    <location>
        <begin position="218"/>
        <end position="381"/>
    </location>
</feature>
<dbReference type="RefSeq" id="WP_134795768.1">
    <property type="nucleotide sequence ID" value="NZ_CP026846.1"/>
</dbReference>
<dbReference type="PANTHER" id="PTHR46889">
    <property type="entry name" value="TRANSPOSASE INSF FOR INSERTION SEQUENCE IS3B-RELATED"/>
    <property type="match status" value="1"/>
</dbReference>